<keyword evidence="8 17" id="KW-0812">Transmembrane</keyword>
<evidence type="ECO:0000256" key="9">
    <source>
        <dbReference type="ARBA" id="ARBA00022741"/>
    </source>
</evidence>
<keyword evidence="10" id="KW-0418">Kinase</keyword>
<evidence type="ECO:0000256" key="4">
    <source>
        <dbReference type="ARBA" id="ARBA00011903"/>
    </source>
</evidence>
<feature type="transmembrane region" description="Helical" evidence="17">
    <location>
        <begin position="37"/>
        <end position="62"/>
    </location>
</feature>
<comment type="similarity">
    <text evidence="3">Belongs to the etk/wzc family.</text>
</comment>
<keyword evidence="5" id="KW-1003">Cell membrane</keyword>
<evidence type="ECO:0000256" key="2">
    <source>
        <dbReference type="ARBA" id="ARBA00007316"/>
    </source>
</evidence>
<keyword evidence="12 17" id="KW-1133">Transmembrane helix</keyword>
<reference evidence="22" key="1">
    <citation type="submission" date="2024-04" db="EMBL/GenBank/DDBJ databases">
        <title>Phylogenomic analyses of a clade within the roseobacter group suggest taxonomic reassignments of species of the genera Aestuariivita, Citreicella, Loktanella, Nautella, Pelagibaca, Ruegeria, Thalassobius, Thiobacimonas and Tropicibacter, and the proposal o.</title>
        <authorList>
            <person name="Jeon C.O."/>
        </authorList>
    </citation>
    <scope>NUCLEOTIDE SEQUENCE [LARGE SCALE GENOMIC DNA]</scope>
    <source>
        <strain evidence="22">SS1-5</strain>
    </source>
</reference>
<dbReference type="SUPFAM" id="SSF52540">
    <property type="entry name" value="P-loop containing nucleoside triphosphate hydrolases"/>
    <property type="match status" value="1"/>
</dbReference>
<evidence type="ECO:0000256" key="15">
    <source>
        <dbReference type="ARBA" id="ARBA00051245"/>
    </source>
</evidence>
<dbReference type="PANTHER" id="PTHR32309">
    <property type="entry name" value="TYROSINE-PROTEIN KINASE"/>
    <property type="match status" value="1"/>
</dbReference>
<evidence type="ECO:0000256" key="8">
    <source>
        <dbReference type="ARBA" id="ARBA00022692"/>
    </source>
</evidence>
<keyword evidence="14" id="KW-0829">Tyrosine-protein kinase</keyword>
<dbReference type="AlphaFoldDB" id="A0AAN0MEK5"/>
<keyword evidence="7" id="KW-0808">Transferase</keyword>
<evidence type="ECO:0000259" key="18">
    <source>
        <dbReference type="Pfam" id="PF02706"/>
    </source>
</evidence>
<evidence type="ECO:0000256" key="11">
    <source>
        <dbReference type="ARBA" id="ARBA00022840"/>
    </source>
</evidence>
<dbReference type="InterPro" id="IPR025669">
    <property type="entry name" value="AAA_dom"/>
</dbReference>
<feature type="domain" description="AAA" evidence="19">
    <location>
        <begin position="525"/>
        <end position="642"/>
    </location>
</feature>
<keyword evidence="9" id="KW-0547">Nucleotide-binding</keyword>
<comment type="subcellular location">
    <subcellularLocation>
        <location evidence="1">Cell inner membrane</location>
        <topology evidence="1">Multi-pass membrane protein</topology>
    </subcellularLocation>
</comment>
<comment type="catalytic activity">
    <reaction evidence="15">
        <text>L-tyrosyl-[protein] + ATP = O-phospho-L-tyrosyl-[protein] + ADP + H(+)</text>
        <dbReference type="Rhea" id="RHEA:10596"/>
        <dbReference type="Rhea" id="RHEA-COMP:10136"/>
        <dbReference type="Rhea" id="RHEA-COMP:20101"/>
        <dbReference type="ChEBI" id="CHEBI:15378"/>
        <dbReference type="ChEBI" id="CHEBI:30616"/>
        <dbReference type="ChEBI" id="CHEBI:46858"/>
        <dbReference type="ChEBI" id="CHEBI:61978"/>
        <dbReference type="ChEBI" id="CHEBI:456216"/>
        <dbReference type="EC" id="2.7.10.2"/>
    </reaction>
</comment>
<dbReference type="PANTHER" id="PTHR32309:SF13">
    <property type="entry name" value="FERRIC ENTEROBACTIN TRANSPORT PROTEIN FEPE"/>
    <property type="match status" value="1"/>
</dbReference>
<evidence type="ECO:0000256" key="14">
    <source>
        <dbReference type="ARBA" id="ARBA00023137"/>
    </source>
</evidence>
<organism evidence="21 22">
    <name type="scientific">Yoonia rhodophyticola</name>
    <dbReference type="NCBI Taxonomy" id="3137370"/>
    <lineage>
        <taxon>Bacteria</taxon>
        <taxon>Pseudomonadati</taxon>
        <taxon>Pseudomonadota</taxon>
        <taxon>Alphaproteobacteria</taxon>
        <taxon>Rhodobacterales</taxon>
        <taxon>Paracoccaceae</taxon>
        <taxon>Yoonia</taxon>
    </lineage>
</organism>
<evidence type="ECO:0000256" key="5">
    <source>
        <dbReference type="ARBA" id="ARBA00022475"/>
    </source>
</evidence>
<evidence type="ECO:0000259" key="20">
    <source>
        <dbReference type="Pfam" id="PF13807"/>
    </source>
</evidence>
<evidence type="ECO:0000256" key="10">
    <source>
        <dbReference type="ARBA" id="ARBA00022777"/>
    </source>
</evidence>
<dbReference type="EC" id="2.7.10.2" evidence="4"/>
<dbReference type="InterPro" id="IPR027417">
    <property type="entry name" value="P-loop_NTPase"/>
</dbReference>
<gene>
    <name evidence="21" type="ORF">AABB31_05200</name>
</gene>
<dbReference type="Pfam" id="PF02706">
    <property type="entry name" value="Wzz"/>
    <property type="match status" value="1"/>
</dbReference>
<dbReference type="Pfam" id="PF13614">
    <property type="entry name" value="AAA_31"/>
    <property type="match status" value="1"/>
</dbReference>
<keyword evidence="13 17" id="KW-0472">Membrane</keyword>
<evidence type="ECO:0000256" key="3">
    <source>
        <dbReference type="ARBA" id="ARBA00008883"/>
    </source>
</evidence>
<dbReference type="NCBIfam" id="TIGR01007">
    <property type="entry name" value="eps_fam"/>
    <property type="match status" value="1"/>
</dbReference>
<evidence type="ECO:0000313" key="21">
    <source>
        <dbReference type="EMBL" id="WZU68318.1"/>
    </source>
</evidence>
<keyword evidence="11" id="KW-0067">ATP-binding</keyword>
<dbReference type="KEGG" id="yrh:AABB31_05200"/>
<keyword evidence="22" id="KW-1185">Reference proteome</keyword>
<proteinExistence type="inferred from homology"/>
<dbReference type="EMBL" id="CP151767">
    <property type="protein sequence ID" value="WZU68318.1"/>
    <property type="molecule type" value="Genomic_DNA"/>
</dbReference>
<evidence type="ECO:0000256" key="12">
    <source>
        <dbReference type="ARBA" id="ARBA00022989"/>
    </source>
</evidence>
<evidence type="ECO:0000256" key="17">
    <source>
        <dbReference type="SAM" id="Phobius"/>
    </source>
</evidence>
<keyword evidence="16" id="KW-0175">Coiled coil</keyword>
<evidence type="ECO:0000256" key="16">
    <source>
        <dbReference type="SAM" id="Coils"/>
    </source>
</evidence>
<reference evidence="21 22" key="2">
    <citation type="submission" date="2024-08" db="EMBL/GenBank/DDBJ databases">
        <title>Phylogenomic analyses of a clade within the roseobacter group suggest taxonomic reassignments of species of the genera Aestuariivita, Citreicella, Loktanella, Nautella, Pelagibaca, Ruegeria, Thalassobius, Thiobacimonas and Tropicibacter, and the proposal o.</title>
        <authorList>
            <person name="Jeon C.O."/>
        </authorList>
    </citation>
    <scope>NUCLEOTIDE SEQUENCE [LARGE SCALE GENOMIC DNA]</scope>
    <source>
        <strain evidence="21 22">SS1-5</strain>
    </source>
</reference>
<dbReference type="InterPro" id="IPR005702">
    <property type="entry name" value="Wzc-like_C"/>
</dbReference>
<dbReference type="GO" id="GO:0004715">
    <property type="term" value="F:non-membrane spanning protein tyrosine kinase activity"/>
    <property type="evidence" value="ECO:0007669"/>
    <property type="project" value="UniProtKB-EC"/>
</dbReference>
<dbReference type="InterPro" id="IPR003856">
    <property type="entry name" value="LPS_length_determ_N"/>
</dbReference>
<dbReference type="Pfam" id="PF13807">
    <property type="entry name" value="GNVR"/>
    <property type="match status" value="1"/>
</dbReference>
<comment type="similarity">
    <text evidence="2">Belongs to the CpsD/CapB family.</text>
</comment>
<feature type="domain" description="Tyrosine-protein kinase G-rich" evidence="20">
    <location>
        <begin position="372"/>
        <end position="447"/>
    </location>
</feature>
<dbReference type="GO" id="GO:0005886">
    <property type="term" value="C:plasma membrane"/>
    <property type="evidence" value="ECO:0007669"/>
    <property type="project" value="UniProtKB-SubCell"/>
</dbReference>
<dbReference type="InterPro" id="IPR050445">
    <property type="entry name" value="Bact_polysacc_biosynth/exp"/>
</dbReference>
<dbReference type="RefSeq" id="WP_342077607.1">
    <property type="nucleotide sequence ID" value="NZ_CP151767.2"/>
</dbReference>
<dbReference type="Gene3D" id="3.40.50.300">
    <property type="entry name" value="P-loop containing nucleotide triphosphate hydrolases"/>
    <property type="match status" value="1"/>
</dbReference>
<evidence type="ECO:0000256" key="7">
    <source>
        <dbReference type="ARBA" id="ARBA00022679"/>
    </source>
</evidence>
<feature type="coiled-coil region" evidence="16">
    <location>
        <begin position="229"/>
        <end position="278"/>
    </location>
</feature>
<evidence type="ECO:0000256" key="1">
    <source>
        <dbReference type="ARBA" id="ARBA00004429"/>
    </source>
</evidence>
<sequence>MNDLLKDLSRPQSAVSAPERDEIDLRNLVAVLWRGKFWIILCAFLATCVGGYYAFAVAVPVYSANATVVLENRQDQVIDLESVVSGLPGDQVTINTEVEVLRSRRLVEKLVVGLNLTDDPEFNARLRPQSSLSIQGVVSLIRQNIFGQPAPTTAPTPRAVLDAVIDEVLRKITVTNVRQSYVFRVAAVTESPEKSALIANRLAQLYIDDQIDVKFERTEEATEWLSARVGDLQIELENAEAQLKDYSSNTDLISPEGLVALNRQLKELRDRREGLAGNVTTTAGRLDILQQAKATGDITQMADAANDRGLDQLLAGAEGTASGEAFRRSFEQILARAELAATRARTQLAAIDVSIAEITQRIATQSDELVRLQQLQREAEASGLIYEYFLSRLKETSVQQGIQQADSRVLSQAVVPINPSAPRKSLVLAMSLILGTMLGAALVLLRELSQNTFRIAEDLEARTGYPVIGQIPVVPARKRRKLLQYLQDKPNSAAAEAVRNLRTSILLANLDNPPKVILSTSSVPGEGKTTQSIALAQNLAGLGKKVLLVEGDIRRRVFQDYFDIPERIGLLTVLLDETRLDEAVTHLPEFGFDVLLGEKSKTNAADLYSSDKFGRFLDTLRAEYDYVIIDTPPVLAVTDARIIARWVDATIYTVKWDSTSHRQVLDGLKSFRQVNVRVSGLVLGQISPKGMKRYGYGDSYGAYNSYYDT</sequence>
<protein>
    <recommendedName>
        <fullName evidence="4">non-specific protein-tyrosine kinase</fullName>
        <ecNumber evidence="4">2.7.10.2</ecNumber>
    </recommendedName>
</protein>
<dbReference type="Proteomes" id="UP001470809">
    <property type="component" value="Chromosome"/>
</dbReference>
<evidence type="ECO:0000256" key="6">
    <source>
        <dbReference type="ARBA" id="ARBA00022519"/>
    </source>
</evidence>
<keyword evidence="6" id="KW-0997">Cell inner membrane</keyword>
<dbReference type="InterPro" id="IPR032807">
    <property type="entry name" value="GNVR"/>
</dbReference>
<dbReference type="GO" id="GO:0005524">
    <property type="term" value="F:ATP binding"/>
    <property type="evidence" value="ECO:0007669"/>
    <property type="project" value="UniProtKB-KW"/>
</dbReference>
<accession>A0AAN0MEK5</accession>
<evidence type="ECO:0000256" key="13">
    <source>
        <dbReference type="ARBA" id="ARBA00023136"/>
    </source>
</evidence>
<dbReference type="CDD" id="cd05387">
    <property type="entry name" value="BY-kinase"/>
    <property type="match status" value="1"/>
</dbReference>
<name>A0AAN0MEK5_9RHOB</name>
<feature type="domain" description="Polysaccharide chain length determinant N-terminal" evidence="18">
    <location>
        <begin position="21"/>
        <end position="111"/>
    </location>
</feature>
<evidence type="ECO:0000259" key="19">
    <source>
        <dbReference type="Pfam" id="PF13614"/>
    </source>
</evidence>
<evidence type="ECO:0000313" key="22">
    <source>
        <dbReference type="Proteomes" id="UP001470809"/>
    </source>
</evidence>